<reference evidence="1 2" key="1">
    <citation type="submission" date="2023-02" db="EMBL/GenBank/DDBJ databases">
        <title>LHISI_Scaffold_Assembly.</title>
        <authorList>
            <person name="Stuart O.P."/>
            <person name="Cleave R."/>
            <person name="Magrath M.J.L."/>
            <person name="Mikheyev A.S."/>
        </authorList>
    </citation>
    <scope>NUCLEOTIDE SEQUENCE [LARGE SCALE GENOMIC DNA]</scope>
    <source>
        <strain evidence="1">Daus_M_001</strain>
        <tissue evidence="1">Leg muscle</tissue>
    </source>
</reference>
<evidence type="ECO:0000313" key="2">
    <source>
        <dbReference type="Proteomes" id="UP001159363"/>
    </source>
</evidence>
<organism evidence="1 2">
    <name type="scientific">Dryococelus australis</name>
    <dbReference type="NCBI Taxonomy" id="614101"/>
    <lineage>
        <taxon>Eukaryota</taxon>
        <taxon>Metazoa</taxon>
        <taxon>Ecdysozoa</taxon>
        <taxon>Arthropoda</taxon>
        <taxon>Hexapoda</taxon>
        <taxon>Insecta</taxon>
        <taxon>Pterygota</taxon>
        <taxon>Neoptera</taxon>
        <taxon>Polyneoptera</taxon>
        <taxon>Phasmatodea</taxon>
        <taxon>Verophasmatodea</taxon>
        <taxon>Anareolatae</taxon>
        <taxon>Phasmatidae</taxon>
        <taxon>Eurycanthinae</taxon>
        <taxon>Dryococelus</taxon>
    </lineage>
</organism>
<accession>A0ABQ9IQ52</accession>
<evidence type="ECO:0000313" key="1">
    <source>
        <dbReference type="EMBL" id="KAJ8898375.1"/>
    </source>
</evidence>
<gene>
    <name evidence="1" type="ORF">PR048_003735</name>
</gene>
<name>A0ABQ9IQ52_9NEOP</name>
<comment type="caution">
    <text evidence="1">The sequence shown here is derived from an EMBL/GenBank/DDBJ whole genome shotgun (WGS) entry which is preliminary data.</text>
</comment>
<sequence length="376" mass="42308">MAGESVGTILVNSSEKLLTSSSLVIFGTNGAGMFLLASWSSGGMQGRGKWKCLDKTDRPTSTSATFPKCKNLDDPTKNRTKLMLVEGIVFCRGASVSHFKAFHQLSIYISSELNIPAGWNIRSVPHIEHLAPLLINLSRILFMTLPSSRNSFWLTPIDTHIKERMSFQLLCVTFPTSKSSARVFDEKAGNEVCDVRGQLIRYRRICLQYPPDKQFTFIDLVTLLHSAQAKWDKQERDGHTFTKLRACGYLPCLVWHQAFSNNASSQEVVHKRWLSACMLKHCTNLYNLYTPSPVQDAEPVQPVYTTPVQDAEPVQPVYTKPCTRCRTCTTCTHQTLYKMQNLYNLYTPNPVQDAEPNCATLETEVTAKVAQEEKKG</sequence>
<proteinExistence type="predicted"/>
<protein>
    <submittedName>
        <fullName evidence="1">Uncharacterized protein</fullName>
    </submittedName>
</protein>
<dbReference type="Proteomes" id="UP001159363">
    <property type="component" value="Chromosome 1"/>
</dbReference>
<keyword evidence="2" id="KW-1185">Reference proteome</keyword>
<dbReference type="EMBL" id="JARBHB010000001">
    <property type="protein sequence ID" value="KAJ8898375.1"/>
    <property type="molecule type" value="Genomic_DNA"/>
</dbReference>